<proteinExistence type="predicted"/>
<evidence type="ECO:0000259" key="2">
    <source>
        <dbReference type="PROSITE" id="PS50110"/>
    </source>
</evidence>
<feature type="modified residue" description="4-aspartylphosphate" evidence="1">
    <location>
        <position position="61"/>
    </location>
</feature>
<accession>A0ABQ3IAZ1</accession>
<sequence>MKTLLIEDNPADVELLKIAFEQTQIDTDIIVKTDGQEAIDYLFELAENQPESEFPSLIFLDLNLPKKSGKEVLRLVKKDEKLRGVPIIVMSTSDFREDVELCYKLYANSYLVKPSDFSMFMDMVGSIKEFWYNKSVLP</sequence>
<reference evidence="4" key="1">
    <citation type="journal article" date="2019" name="Int. J. Syst. Evol. Microbiol.">
        <title>The Global Catalogue of Microorganisms (GCM) 10K type strain sequencing project: providing services to taxonomists for standard genome sequencing and annotation.</title>
        <authorList>
            <consortium name="The Broad Institute Genomics Platform"/>
            <consortium name="The Broad Institute Genome Sequencing Center for Infectious Disease"/>
            <person name="Wu L."/>
            <person name="Ma J."/>
        </authorList>
    </citation>
    <scope>NUCLEOTIDE SEQUENCE [LARGE SCALE GENOMIC DNA]</scope>
    <source>
        <strain evidence="4">CGMCC 1.15111</strain>
    </source>
</reference>
<name>A0ABQ3IAZ1_9BACT</name>
<dbReference type="InterPro" id="IPR001789">
    <property type="entry name" value="Sig_transdc_resp-reg_receiver"/>
</dbReference>
<feature type="domain" description="Response regulatory" evidence="2">
    <location>
        <begin position="2"/>
        <end position="128"/>
    </location>
</feature>
<dbReference type="RefSeq" id="WP_189630718.1">
    <property type="nucleotide sequence ID" value="NZ_BNAG01000003.1"/>
</dbReference>
<comment type="caution">
    <text evidence="3">The sequence shown here is derived from an EMBL/GenBank/DDBJ whole genome shotgun (WGS) entry which is preliminary data.</text>
</comment>
<dbReference type="PANTHER" id="PTHR44520">
    <property type="entry name" value="RESPONSE REGULATOR RCP1-RELATED"/>
    <property type="match status" value="1"/>
</dbReference>
<dbReference type="Gene3D" id="3.40.50.2300">
    <property type="match status" value="1"/>
</dbReference>
<dbReference type="SMART" id="SM00448">
    <property type="entry name" value="REC"/>
    <property type="match status" value="1"/>
</dbReference>
<dbReference type="SUPFAM" id="SSF52172">
    <property type="entry name" value="CheY-like"/>
    <property type="match status" value="1"/>
</dbReference>
<dbReference type="InterPro" id="IPR052893">
    <property type="entry name" value="TCS_response_regulator"/>
</dbReference>
<protein>
    <submittedName>
        <fullName evidence="3">Response regulator</fullName>
    </submittedName>
</protein>
<evidence type="ECO:0000256" key="1">
    <source>
        <dbReference type="PROSITE-ProRule" id="PRU00169"/>
    </source>
</evidence>
<dbReference type="Pfam" id="PF00072">
    <property type="entry name" value="Response_reg"/>
    <property type="match status" value="1"/>
</dbReference>
<organism evidence="3 4">
    <name type="scientific">Roseivirga thermotolerans</name>
    <dbReference type="NCBI Taxonomy" id="1758176"/>
    <lineage>
        <taxon>Bacteria</taxon>
        <taxon>Pseudomonadati</taxon>
        <taxon>Bacteroidota</taxon>
        <taxon>Cytophagia</taxon>
        <taxon>Cytophagales</taxon>
        <taxon>Roseivirgaceae</taxon>
        <taxon>Roseivirga</taxon>
    </lineage>
</organism>
<dbReference type="EMBL" id="BNAG01000003">
    <property type="protein sequence ID" value="GHE69147.1"/>
    <property type="molecule type" value="Genomic_DNA"/>
</dbReference>
<dbReference type="Proteomes" id="UP000658258">
    <property type="component" value="Unassembled WGS sequence"/>
</dbReference>
<evidence type="ECO:0000313" key="3">
    <source>
        <dbReference type="EMBL" id="GHE69147.1"/>
    </source>
</evidence>
<dbReference type="CDD" id="cd17557">
    <property type="entry name" value="REC_Rcp-like"/>
    <property type="match status" value="1"/>
</dbReference>
<keyword evidence="4" id="KW-1185">Reference proteome</keyword>
<dbReference type="InterPro" id="IPR011006">
    <property type="entry name" value="CheY-like_superfamily"/>
</dbReference>
<dbReference type="PROSITE" id="PS50110">
    <property type="entry name" value="RESPONSE_REGULATORY"/>
    <property type="match status" value="1"/>
</dbReference>
<keyword evidence="1" id="KW-0597">Phosphoprotein</keyword>
<gene>
    <name evidence="3" type="ORF">GCM10011340_26320</name>
</gene>
<evidence type="ECO:0000313" key="4">
    <source>
        <dbReference type="Proteomes" id="UP000658258"/>
    </source>
</evidence>